<proteinExistence type="predicted"/>
<feature type="compositionally biased region" description="Basic and acidic residues" evidence="1">
    <location>
        <begin position="886"/>
        <end position="913"/>
    </location>
</feature>
<feature type="compositionally biased region" description="Basic and acidic residues" evidence="1">
    <location>
        <begin position="555"/>
        <end position="567"/>
    </location>
</feature>
<feature type="region of interest" description="Disordered" evidence="1">
    <location>
        <begin position="505"/>
        <end position="631"/>
    </location>
</feature>
<feature type="compositionally biased region" description="Polar residues" evidence="1">
    <location>
        <begin position="579"/>
        <end position="590"/>
    </location>
</feature>
<evidence type="ECO:0000256" key="1">
    <source>
        <dbReference type="SAM" id="MobiDB-lite"/>
    </source>
</evidence>
<evidence type="ECO:0000313" key="4">
    <source>
        <dbReference type="Proteomes" id="UP001194580"/>
    </source>
</evidence>
<feature type="region of interest" description="Disordered" evidence="1">
    <location>
        <begin position="932"/>
        <end position="1018"/>
    </location>
</feature>
<dbReference type="InterPro" id="IPR012337">
    <property type="entry name" value="RNaseH-like_sf"/>
</dbReference>
<feature type="compositionally biased region" description="Polar residues" evidence="1">
    <location>
        <begin position="1"/>
        <end position="16"/>
    </location>
</feature>
<feature type="compositionally biased region" description="Acidic residues" evidence="1">
    <location>
        <begin position="472"/>
        <end position="488"/>
    </location>
</feature>
<organism evidence="3 4">
    <name type="scientific">Linnemannia exigua</name>
    <dbReference type="NCBI Taxonomy" id="604196"/>
    <lineage>
        <taxon>Eukaryota</taxon>
        <taxon>Fungi</taxon>
        <taxon>Fungi incertae sedis</taxon>
        <taxon>Mucoromycota</taxon>
        <taxon>Mortierellomycotina</taxon>
        <taxon>Mortierellomycetes</taxon>
        <taxon>Mortierellales</taxon>
        <taxon>Mortierellaceae</taxon>
        <taxon>Linnemannia</taxon>
    </lineage>
</organism>
<dbReference type="GO" id="GO:0003676">
    <property type="term" value="F:nucleic acid binding"/>
    <property type="evidence" value="ECO:0007669"/>
    <property type="project" value="InterPro"/>
</dbReference>
<dbReference type="GO" id="GO:0003887">
    <property type="term" value="F:DNA-directed DNA polymerase activity"/>
    <property type="evidence" value="ECO:0007669"/>
    <property type="project" value="TreeGrafter"/>
</dbReference>
<feature type="region of interest" description="Disordered" evidence="1">
    <location>
        <begin position="686"/>
        <end position="709"/>
    </location>
</feature>
<dbReference type="Proteomes" id="UP001194580">
    <property type="component" value="Unassembled WGS sequence"/>
</dbReference>
<accession>A0AAD4H3T9</accession>
<dbReference type="GO" id="GO:0016035">
    <property type="term" value="C:zeta DNA polymerase complex"/>
    <property type="evidence" value="ECO:0007669"/>
    <property type="project" value="InterPro"/>
</dbReference>
<feature type="non-terminal residue" evidence="3">
    <location>
        <position position="1262"/>
    </location>
</feature>
<dbReference type="InterPro" id="IPR056447">
    <property type="entry name" value="REV3_N"/>
</dbReference>
<dbReference type="Pfam" id="PF24065">
    <property type="entry name" value="REV3_N"/>
    <property type="match status" value="1"/>
</dbReference>
<feature type="compositionally biased region" description="Basic and acidic residues" evidence="1">
    <location>
        <begin position="523"/>
        <end position="541"/>
    </location>
</feature>
<keyword evidence="4" id="KW-1185">Reference proteome</keyword>
<protein>
    <submittedName>
        <fullName evidence="3">DNA polymerase zeta</fullName>
    </submittedName>
</protein>
<dbReference type="SUPFAM" id="SSF53098">
    <property type="entry name" value="Ribonuclease H-like"/>
    <property type="match status" value="1"/>
</dbReference>
<dbReference type="PANTHER" id="PTHR45812:SF1">
    <property type="entry name" value="DNA POLYMERASE ZETA CATALYTIC SUBUNIT"/>
    <property type="match status" value="1"/>
</dbReference>
<feature type="compositionally biased region" description="Polar residues" evidence="1">
    <location>
        <begin position="1005"/>
        <end position="1018"/>
    </location>
</feature>
<feature type="region of interest" description="Disordered" evidence="1">
    <location>
        <begin position="1"/>
        <end position="86"/>
    </location>
</feature>
<gene>
    <name evidence="3" type="primary">REV3_1</name>
    <name evidence="3" type="ORF">BGZ95_003240</name>
</gene>
<feature type="compositionally biased region" description="Polar residues" evidence="1">
    <location>
        <begin position="1146"/>
        <end position="1157"/>
    </location>
</feature>
<name>A0AAD4H3T9_9FUNG</name>
<feature type="compositionally biased region" description="Polar residues" evidence="1">
    <location>
        <begin position="818"/>
        <end position="849"/>
    </location>
</feature>
<dbReference type="EMBL" id="JAAAIL010001729">
    <property type="protein sequence ID" value="KAG0265703.1"/>
    <property type="molecule type" value="Genomic_DNA"/>
</dbReference>
<feature type="region of interest" description="Disordered" evidence="1">
    <location>
        <begin position="461"/>
        <end position="488"/>
    </location>
</feature>
<dbReference type="AlphaFoldDB" id="A0AAD4H3T9"/>
<feature type="compositionally biased region" description="Polar residues" evidence="1">
    <location>
        <begin position="29"/>
        <end position="48"/>
    </location>
</feature>
<dbReference type="Gene3D" id="3.30.420.10">
    <property type="entry name" value="Ribonuclease H-like superfamily/Ribonuclease H"/>
    <property type="match status" value="1"/>
</dbReference>
<feature type="domain" description="DNA polymerase zeta catalytic subunit N-terminal" evidence="2">
    <location>
        <begin position="92"/>
        <end position="146"/>
    </location>
</feature>
<feature type="region of interest" description="Disordered" evidence="1">
    <location>
        <begin position="886"/>
        <end position="917"/>
    </location>
</feature>
<evidence type="ECO:0000259" key="2">
    <source>
        <dbReference type="Pfam" id="PF24065"/>
    </source>
</evidence>
<feature type="compositionally biased region" description="Polar residues" evidence="1">
    <location>
        <begin position="689"/>
        <end position="699"/>
    </location>
</feature>
<dbReference type="GO" id="GO:0005634">
    <property type="term" value="C:nucleus"/>
    <property type="evidence" value="ECO:0007669"/>
    <property type="project" value="TreeGrafter"/>
</dbReference>
<feature type="region of interest" description="Disordered" evidence="1">
    <location>
        <begin position="1130"/>
        <end position="1157"/>
    </location>
</feature>
<feature type="region of interest" description="Disordered" evidence="1">
    <location>
        <begin position="758"/>
        <end position="777"/>
    </location>
</feature>
<dbReference type="PANTHER" id="PTHR45812">
    <property type="entry name" value="DNA POLYMERASE ZETA CATALYTIC SUBUNIT"/>
    <property type="match status" value="1"/>
</dbReference>
<dbReference type="Gene3D" id="3.30.342.10">
    <property type="entry name" value="DNA Polymerase, chain B, domain 1"/>
    <property type="match status" value="2"/>
</dbReference>
<evidence type="ECO:0000313" key="3">
    <source>
        <dbReference type="EMBL" id="KAG0265703.1"/>
    </source>
</evidence>
<dbReference type="GO" id="GO:0000724">
    <property type="term" value="P:double-strand break repair via homologous recombination"/>
    <property type="evidence" value="ECO:0007669"/>
    <property type="project" value="TreeGrafter"/>
</dbReference>
<reference evidence="3" key="1">
    <citation type="journal article" date="2020" name="Fungal Divers.">
        <title>Resolving the Mortierellaceae phylogeny through synthesis of multi-gene phylogenetics and phylogenomics.</title>
        <authorList>
            <person name="Vandepol N."/>
            <person name="Liber J."/>
            <person name="Desiro A."/>
            <person name="Na H."/>
            <person name="Kennedy M."/>
            <person name="Barry K."/>
            <person name="Grigoriev I.V."/>
            <person name="Miller A.N."/>
            <person name="O'Donnell K."/>
            <person name="Stajich J.E."/>
            <person name="Bonito G."/>
        </authorList>
    </citation>
    <scope>NUCLEOTIDE SEQUENCE</scope>
    <source>
        <strain evidence="3">NRRL 28262</strain>
    </source>
</reference>
<dbReference type="GO" id="GO:0042276">
    <property type="term" value="P:error-prone translesion synthesis"/>
    <property type="evidence" value="ECO:0007669"/>
    <property type="project" value="TreeGrafter"/>
</dbReference>
<comment type="caution">
    <text evidence="3">The sequence shown here is derived from an EMBL/GenBank/DDBJ whole genome shotgun (WGS) entry which is preliminary data.</text>
</comment>
<sequence>MNSSTAGASSHNSRSWLSEEESIGRTFIQPGQEQEHQPVSQPGQQSFLAQDEGPSRVQTDNDTKGPLSIDEEEQEEQEHSIHVVQSSRTRRFKNRIADLDYTMAPPGPLDLQTCQFLPPHIPVQKVPVIRIYGANEAGQKTCVHIHQVYPYFYVQYKGSLEPAERYSYFLKIYLFNPDFESRIVDLMRGGAVMRTEFQPFEAHVPFRLQFFIDYNLYGMGWLELEDALLRNHVPAAAEDDHPKRLTKESVMDTRIWSPENDPGRISSCEIEMDTTADRIVNRDLAPERDTHFSLDECFKPSPSTAQVPSVAGLWEDDVRRRKANNLPSQEAPKTQIREPETIPWLNHDFNKRVVASMVKEMVQRQSQEKTPTQGDFENYMKSEDPLAESLMTAYESVEFLCPRIVPDSEELPRHQTHTHVSQDTSFLIDESESSVFVDESIILSQTAAKYNEDNMDTRKETFKGLSGLGGIDEQDEDDEDFPLPEMDMGDFQEEDFMDEAEFWEDEVQGSDRDSADPTSDDEPGYRIDNESGHHKEDDHIPQFDGGSDFPQGDGVGEKQETDEERWKRITIRRKRDRSTSSNVQAPSEQSPKAKRFRDLNTAGEGSSKPSTPPPILTRQRSRTAGVSIEKQAVPTLRKSLIVPPASFPSRPSSQDDVSRRLSASFLKTLHGKYILDHVAIPQEEPASLSCHNSSQNLSKKSMPIKPGKAMPNFFQEVEDDPIEDFDDEKAEYDEFGDLPIDALIDDEPDVIVLNSPSALKSPQESASSIPNVISPPSPRHNYFLSTLEDVWSSPSPPMTKPDFFFSPPRPRSPDLIPANSTTNKYMSLSSNTGRQTFASLSSSTPQTSPEKSRSSQRKRSSGALSDLSIINETVFPRKADLAELLKERDVKRRGSVESKDGRDRQIDPSESLDKLSSGVLVEDSIVVDEIETSMSPKEESPPPPSQRRSPPASNFKSPMLPSATQQRSSLVPQHTSPTLLPVLQDPNMPQHSLVQTPYNPHLDQALTNGQARPSDTQVRQFSIPPPTLKSLMSSLPELGLPNRVHQKPYFSNEADVPSKAKVFGGKEFRLQSKGLRSMPQFKGQFDLRGNPRPGAGYQFWEPNMRPPSYGEALAWLKEDEERVKASLRSAAEASTQQKREKVSQIEGPTQKNPFGCKNTPTKVASSIAVEKDFLDVLSLEVHCQTRGGLLPDPKFDPILAVFYCWQTDRENLASNGWVPGFHVGIITYEGSGMLEKLALGPLGVNVEVTTDEKAMLNTVIDR</sequence>
<dbReference type="InterPro" id="IPR036397">
    <property type="entry name" value="RNaseH_sf"/>
</dbReference>
<feature type="compositionally biased region" description="Polar residues" evidence="1">
    <location>
        <begin position="987"/>
        <end position="998"/>
    </location>
</feature>
<dbReference type="InterPro" id="IPR030559">
    <property type="entry name" value="PolZ_Rev3"/>
</dbReference>
<feature type="compositionally biased region" description="Polar residues" evidence="1">
    <location>
        <begin position="962"/>
        <end position="978"/>
    </location>
</feature>
<feature type="region of interest" description="Disordered" evidence="1">
    <location>
        <begin position="796"/>
        <end position="869"/>
    </location>
</feature>